<dbReference type="PRINTS" id="PR00081">
    <property type="entry name" value="GDHRDH"/>
</dbReference>
<dbReference type="Proteomes" id="UP001500928">
    <property type="component" value="Unassembled WGS sequence"/>
</dbReference>
<feature type="domain" description="Ketoreductase" evidence="5">
    <location>
        <begin position="9"/>
        <end position="200"/>
    </location>
</feature>
<evidence type="ECO:0000259" key="5">
    <source>
        <dbReference type="SMART" id="SM00822"/>
    </source>
</evidence>
<comment type="caution">
    <text evidence="6">The sequence shown here is derived from an EMBL/GenBank/DDBJ whole genome shotgun (WGS) entry which is preliminary data.</text>
</comment>
<dbReference type="InterPro" id="IPR036291">
    <property type="entry name" value="NAD(P)-bd_dom_sf"/>
</dbReference>
<dbReference type="SUPFAM" id="SSF51735">
    <property type="entry name" value="NAD(P)-binding Rossmann-fold domains"/>
    <property type="match status" value="1"/>
</dbReference>
<reference evidence="7" key="1">
    <citation type="journal article" date="2019" name="Int. J. Syst. Evol. Microbiol.">
        <title>The Global Catalogue of Microorganisms (GCM) 10K type strain sequencing project: providing services to taxonomists for standard genome sequencing and annotation.</title>
        <authorList>
            <consortium name="The Broad Institute Genomics Platform"/>
            <consortium name="The Broad Institute Genome Sequencing Center for Infectious Disease"/>
            <person name="Wu L."/>
            <person name="Ma J."/>
        </authorList>
    </citation>
    <scope>NUCLEOTIDE SEQUENCE [LARGE SCALE GENOMIC DNA]</scope>
    <source>
        <strain evidence="7">JCM 17979</strain>
    </source>
</reference>
<dbReference type="Pfam" id="PF00106">
    <property type="entry name" value="adh_short"/>
    <property type="match status" value="1"/>
</dbReference>
<keyword evidence="2" id="KW-0521">NADP</keyword>
<evidence type="ECO:0000256" key="2">
    <source>
        <dbReference type="ARBA" id="ARBA00022857"/>
    </source>
</evidence>
<organism evidence="6 7">
    <name type="scientific">Actinomycetospora chlora</name>
    <dbReference type="NCBI Taxonomy" id="663608"/>
    <lineage>
        <taxon>Bacteria</taxon>
        <taxon>Bacillati</taxon>
        <taxon>Actinomycetota</taxon>
        <taxon>Actinomycetes</taxon>
        <taxon>Pseudonocardiales</taxon>
        <taxon>Pseudonocardiaceae</taxon>
        <taxon>Actinomycetospora</taxon>
    </lineage>
</organism>
<dbReference type="PANTHER" id="PTHR43490:SF99">
    <property type="entry name" value="SHORT-CHAIN DEHYDROGENASE_REDUCTASE"/>
    <property type="match status" value="1"/>
</dbReference>
<dbReference type="PROSITE" id="PS00061">
    <property type="entry name" value="ADH_SHORT"/>
    <property type="match status" value="1"/>
</dbReference>
<dbReference type="Gene3D" id="3.40.50.720">
    <property type="entry name" value="NAD(P)-binding Rossmann-like Domain"/>
    <property type="match status" value="1"/>
</dbReference>
<dbReference type="SMART" id="SM00822">
    <property type="entry name" value="PKS_KR"/>
    <property type="match status" value="1"/>
</dbReference>
<gene>
    <name evidence="6" type="ORF">GCM10023200_25370</name>
</gene>
<dbReference type="InterPro" id="IPR057326">
    <property type="entry name" value="KR_dom"/>
</dbReference>
<protein>
    <submittedName>
        <fullName evidence="6">SDR family NAD(P)-dependent oxidoreductase</fullName>
    </submittedName>
</protein>
<keyword evidence="7" id="KW-1185">Reference proteome</keyword>
<accession>A0ABP9B365</accession>
<evidence type="ECO:0000256" key="1">
    <source>
        <dbReference type="ARBA" id="ARBA00006484"/>
    </source>
</evidence>
<dbReference type="PANTHER" id="PTHR43490">
    <property type="entry name" value="(+)-NEOMENTHOL DEHYDROGENASE"/>
    <property type="match status" value="1"/>
</dbReference>
<evidence type="ECO:0000313" key="7">
    <source>
        <dbReference type="Proteomes" id="UP001500928"/>
    </source>
</evidence>
<sequence length="245" mass="24661">MTDPASAPRTVLITGAAKGLGREVARQLAAQGHHVLLAARRAADAEAAAAELGEHVDALRVDLDVTDPDAVAAAAAALAAEPGELDVLVNNAAGYVDWGETASGADLDASRAVMEVNLYGSWRLTQALLPLLRRSPAPRIVNVSSGAGSHGDPAFGLTARGGAAASYGISKAALNALTSTLATELAATGVLVNAVCPGLTATYPGAEAMGARPVEESAAGVVWAGTLPADGPIGGFFRDREPLPW</sequence>
<comment type="similarity">
    <text evidence="1 4">Belongs to the short-chain dehydrogenases/reductases (SDR) family.</text>
</comment>
<proteinExistence type="inferred from homology"/>
<dbReference type="InterPro" id="IPR002347">
    <property type="entry name" value="SDR_fam"/>
</dbReference>
<evidence type="ECO:0000256" key="4">
    <source>
        <dbReference type="RuleBase" id="RU000363"/>
    </source>
</evidence>
<evidence type="ECO:0000256" key="3">
    <source>
        <dbReference type="ARBA" id="ARBA00023002"/>
    </source>
</evidence>
<evidence type="ECO:0000313" key="6">
    <source>
        <dbReference type="EMBL" id="GAA4789558.1"/>
    </source>
</evidence>
<dbReference type="PRINTS" id="PR00080">
    <property type="entry name" value="SDRFAMILY"/>
</dbReference>
<keyword evidence="3" id="KW-0560">Oxidoreductase</keyword>
<dbReference type="InterPro" id="IPR020904">
    <property type="entry name" value="Sc_DH/Rdtase_CS"/>
</dbReference>
<name>A0ABP9B365_9PSEU</name>
<dbReference type="RefSeq" id="WP_345414829.1">
    <property type="nucleotide sequence ID" value="NZ_BAABHO010000017.1"/>
</dbReference>
<dbReference type="EMBL" id="BAABHO010000017">
    <property type="protein sequence ID" value="GAA4789558.1"/>
    <property type="molecule type" value="Genomic_DNA"/>
</dbReference>